<protein>
    <recommendedName>
        <fullName evidence="4">Serine protease</fullName>
    </recommendedName>
</protein>
<dbReference type="PANTHER" id="PTHR43019:SF23">
    <property type="entry name" value="PROTEASE DO-LIKE 5, CHLOROPLASTIC"/>
    <property type="match status" value="1"/>
</dbReference>
<evidence type="ECO:0000313" key="3">
    <source>
        <dbReference type="Proteomes" id="UP000301751"/>
    </source>
</evidence>
<dbReference type="InterPro" id="IPR043504">
    <property type="entry name" value="Peptidase_S1_PA_chymotrypsin"/>
</dbReference>
<feature type="chain" id="PRO_5019775480" description="Serine protease" evidence="1">
    <location>
        <begin position="18"/>
        <end position="250"/>
    </location>
</feature>
<feature type="signal peptide" evidence="1">
    <location>
        <begin position="1"/>
        <end position="17"/>
    </location>
</feature>
<dbReference type="AlphaFoldDB" id="A0A480ANA0"/>
<dbReference type="Proteomes" id="UP000301751">
    <property type="component" value="Unassembled WGS sequence"/>
</dbReference>
<dbReference type="InterPro" id="IPR009003">
    <property type="entry name" value="Peptidase_S1_PA"/>
</dbReference>
<reference evidence="3" key="1">
    <citation type="submission" date="2019-03" db="EMBL/GenBank/DDBJ databases">
        <title>Aquabacterium pictum sp.nov., the first bacteriochlorophyll a-containing freshwater bacterium in the genus Aquabacterium of the class Betaproteobacteria.</title>
        <authorList>
            <person name="Hirose S."/>
            <person name="Tank M."/>
            <person name="Hara E."/>
            <person name="Tamaki H."/>
            <person name="Takaichi S."/>
            <person name="Haruta S."/>
            <person name="Hanada S."/>
        </authorList>
    </citation>
    <scope>NUCLEOTIDE SEQUENCE [LARGE SCALE GENOMIC DNA]</scope>
    <source>
        <strain evidence="3">W35</strain>
    </source>
</reference>
<keyword evidence="1" id="KW-0732">Signal</keyword>
<evidence type="ECO:0008006" key="4">
    <source>
        <dbReference type="Google" id="ProtNLM"/>
    </source>
</evidence>
<dbReference type="PANTHER" id="PTHR43019">
    <property type="entry name" value="SERINE ENDOPROTEASE DEGS"/>
    <property type="match status" value="1"/>
</dbReference>
<dbReference type="Pfam" id="PF13365">
    <property type="entry name" value="Trypsin_2"/>
    <property type="match status" value="1"/>
</dbReference>
<gene>
    <name evidence="2" type="ORF">AQPW35_13110</name>
</gene>
<evidence type="ECO:0000313" key="2">
    <source>
        <dbReference type="EMBL" id="GCL62230.1"/>
    </source>
</evidence>
<keyword evidence="3" id="KW-1185">Reference proteome</keyword>
<accession>A0A480ANA0</accession>
<sequence length="250" mass="25742">MLLAGLAWATATAPARAGLPEVVAAARPAVVAIGVFDPLASPRFTFRGTGFGVGDGRLVATNAHVLPDDPQALAQLALLPAGAPRTGNEAQLPVRKLVVVSVDRLRDLAVLRLEGPPLPTLTLATQPAREGQAVALIGFPLGGLLGFSPVTHRGIVASIAPFALPPPDAARLDAAAVARLRQPPFDIYQLDATAYPGNSGGPLLDAETGQVLGLVNMVLVKNGRESLLSSPSGISYAIPVSHLRALIDRP</sequence>
<name>A0A480ANA0_9BURK</name>
<organism evidence="2 3">
    <name type="scientific">Pseudaquabacterium pictum</name>
    <dbReference type="NCBI Taxonomy" id="2315236"/>
    <lineage>
        <taxon>Bacteria</taxon>
        <taxon>Pseudomonadati</taxon>
        <taxon>Pseudomonadota</taxon>
        <taxon>Betaproteobacteria</taxon>
        <taxon>Burkholderiales</taxon>
        <taxon>Sphaerotilaceae</taxon>
        <taxon>Pseudaquabacterium</taxon>
    </lineage>
</organism>
<evidence type="ECO:0000256" key="1">
    <source>
        <dbReference type="SAM" id="SignalP"/>
    </source>
</evidence>
<dbReference type="SUPFAM" id="SSF50494">
    <property type="entry name" value="Trypsin-like serine proteases"/>
    <property type="match status" value="1"/>
</dbReference>
<dbReference type="Gene3D" id="2.40.10.10">
    <property type="entry name" value="Trypsin-like serine proteases"/>
    <property type="match status" value="2"/>
</dbReference>
<proteinExistence type="predicted"/>
<comment type="caution">
    <text evidence="2">The sequence shown here is derived from an EMBL/GenBank/DDBJ whole genome shotgun (WGS) entry which is preliminary data.</text>
</comment>
<dbReference type="EMBL" id="BJCL01000002">
    <property type="protein sequence ID" value="GCL62230.1"/>
    <property type="molecule type" value="Genomic_DNA"/>
</dbReference>